<sequence>CLDDYSKNMSDLKFRKSLVSIWSLWLQQIGMWIKQNPGL</sequence>
<evidence type="ECO:0000313" key="1">
    <source>
        <dbReference type="EMBL" id="GAH61352.1"/>
    </source>
</evidence>
<dbReference type="AlphaFoldDB" id="X1GW04"/>
<organism evidence="1">
    <name type="scientific">marine sediment metagenome</name>
    <dbReference type="NCBI Taxonomy" id="412755"/>
    <lineage>
        <taxon>unclassified sequences</taxon>
        <taxon>metagenomes</taxon>
        <taxon>ecological metagenomes</taxon>
    </lineage>
</organism>
<protein>
    <submittedName>
        <fullName evidence="1">Uncharacterized protein</fullName>
    </submittedName>
</protein>
<gene>
    <name evidence="1" type="ORF">S03H2_33297</name>
</gene>
<comment type="caution">
    <text evidence="1">The sequence shown here is derived from an EMBL/GenBank/DDBJ whole genome shotgun (WGS) entry which is preliminary data.</text>
</comment>
<accession>X1GW04</accession>
<name>X1GW04_9ZZZZ</name>
<reference evidence="1" key="1">
    <citation type="journal article" date="2014" name="Front. Microbiol.">
        <title>High frequency of phylogenetically diverse reductive dehalogenase-homologous genes in deep subseafloor sedimentary metagenomes.</title>
        <authorList>
            <person name="Kawai M."/>
            <person name="Futagami T."/>
            <person name="Toyoda A."/>
            <person name="Takaki Y."/>
            <person name="Nishi S."/>
            <person name="Hori S."/>
            <person name="Arai W."/>
            <person name="Tsubouchi T."/>
            <person name="Morono Y."/>
            <person name="Uchiyama I."/>
            <person name="Ito T."/>
            <person name="Fujiyama A."/>
            <person name="Inagaki F."/>
            <person name="Takami H."/>
        </authorList>
    </citation>
    <scope>NUCLEOTIDE SEQUENCE</scope>
    <source>
        <strain evidence="1">Expedition CK06-06</strain>
    </source>
</reference>
<proteinExistence type="predicted"/>
<feature type="non-terminal residue" evidence="1">
    <location>
        <position position="1"/>
    </location>
</feature>
<dbReference type="EMBL" id="BARU01020260">
    <property type="protein sequence ID" value="GAH61352.1"/>
    <property type="molecule type" value="Genomic_DNA"/>
</dbReference>